<dbReference type="Pfam" id="PF04542">
    <property type="entry name" value="Sigma70_r2"/>
    <property type="match status" value="1"/>
</dbReference>
<dbReference type="InterPro" id="IPR013325">
    <property type="entry name" value="RNA_pol_sigma_r2"/>
</dbReference>
<dbReference type="NCBIfam" id="NF007214">
    <property type="entry name" value="PRK09636.1"/>
    <property type="match status" value="1"/>
</dbReference>
<dbReference type="AlphaFoldDB" id="A0A6G9Y6A7"/>
<keyword evidence="10" id="KW-1185">Reference proteome</keyword>
<dbReference type="InterPro" id="IPR007627">
    <property type="entry name" value="RNA_pol_sigma70_r2"/>
</dbReference>
<comment type="subunit">
    <text evidence="2">Interacts transiently with the RNA polymerase catalytic core formed by RpoA, RpoB, RpoC and RpoZ (2 alpha, 1 beta, 1 beta' and 1 omega subunit) to form the RNA polymerase holoenzyme that can initiate transcription.</text>
</comment>
<dbReference type="Gene3D" id="3.10.450.50">
    <property type="match status" value="1"/>
</dbReference>
<feature type="domain" description="RNA polymerase sigma-70 region 2" evidence="7">
    <location>
        <begin position="77"/>
        <end position="140"/>
    </location>
</feature>
<dbReference type="InterPro" id="IPR032710">
    <property type="entry name" value="NTF2-like_dom_sf"/>
</dbReference>
<dbReference type="Proteomes" id="UP000503540">
    <property type="component" value="Chromosome"/>
</dbReference>
<dbReference type="GO" id="GO:0003677">
    <property type="term" value="F:DNA binding"/>
    <property type="evidence" value="ECO:0007669"/>
    <property type="project" value="UniProtKB-KW"/>
</dbReference>
<evidence type="ECO:0000313" key="10">
    <source>
        <dbReference type="Proteomes" id="UP000503540"/>
    </source>
</evidence>
<proteinExistence type="inferred from homology"/>
<sequence>MVTHSPICGSWQHSTIVSISAAVGGVSQTVPSERMRSSIESWCHGPRRIIRFARPRIEAIRAGRTICSMVAALLADLFESHRGHLLSVAYRLTGSVSAAEDAVQESWLRLGGVHQSEIEDLRAWLTTVVSRICLDHLRGAAVRRENYAGQWLPEPIVTGATPSSMPDPLESIVRKQECRLAAMVVLDTLTPPERVAFVLHDGLGVPLGEIADIIDVSVADAEQSAVRARKAMAHIPPPVTDAEHTAAVRRLLDALRTGDLDAITAALHPDSRVIEDDGGASPTAINVVCGRERIAQFFLELVRRFGAGSAQDSPGGYEFAHVNGQLGLVVKGDPGEFGLGGWPARVLGFVVRDGLVWGAYDHANPAKLTGIRLG</sequence>
<dbReference type="InterPro" id="IPR052704">
    <property type="entry name" value="ECF_Sigma-70_Domain"/>
</dbReference>
<feature type="domain" description="RNA polymerase sigma factor 70 region 4 type 2" evidence="8">
    <location>
        <begin position="183"/>
        <end position="232"/>
    </location>
</feature>
<dbReference type="EMBL" id="CP046172">
    <property type="protein sequence ID" value="QIS08606.1"/>
    <property type="molecule type" value="Genomic_DNA"/>
</dbReference>
<dbReference type="InterPro" id="IPR036388">
    <property type="entry name" value="WH-like_DNA-bd_sf"/>
</dbReference>
<dbReference type="KEGG" id="nah:F5544_03460"/>
<name>A0A6G9Y6A7_9NOCA</name>
<evidence type="ECO:0000259" key="7">
    <source>
        <dbReference type="Pfam" id="PF04542"/>
    </source>
</evidence>
<evidence type="ECO:0000259" key="8">
    <source>
        <dbReference type="Pfam" id="PF08281"/>
    </source>
</evidence>
<keyword evidence="5" id="KW-0238">DNA-binding</keyword>
<evidence type="ECO:0000256" key="1">
    <source>
        <dbReference type="ARBA" id="ARBA00010641"/>
    </source>
</evidence>
<dbReference type="Gene3D" id="1.10.1740.10">
    <property type="match status" value="1"/>
</dbReference>
<evidence type="ECO:0000256" key="4">
    <source>
        <dbReference type="ARBA" id="ARBA00023082"/>
    </source>
</evidence>
<evidence type="ECO:0000256" key="3">
    <source>
        <dbReference type="ARBA" id="ARBA00023015"/>
    </source>
</evidence>
<dbReference type="Gene3D" id="1.10.10.10">
    <property type="entry name" value="Winged helix-like DNA-binding domain superfamily/Winged helix DNA-binding domain"/>
    <property type="match status" value="1"/>
</dbReference>
<reference evidence="9 10" key="1">
    <citation type="journal article" date="2019" name="ACS Chem. Biol.">
        <title>Identification and Mobilization of a Cryptic Antibiotic Biosynthesis Gene Locus from a Human-Pathogenic Nocardia Isolate.</title>
        <authorList>
            <person name="Herisse M."/>
            <person name="Ishida K."/>
            <person name="Porter J.L."/>
            <person name="Howden B."/>
            <person name="Hertweck C."/>
            <person name="Stinear T.P."/>
            <person name="Pidot S.J."/>
        </authorList>
    </citation>
    <scope>NUCLEOTIDE SEQUENCE [LARGE SCALE GENOMIC DNA]</scope>
    <source>
        <strain evidence="9 10">AUSMDU00012717</strain>
    </source>
</reference>
<keyword evidence="6" id="KW-0804">Transcription</keyword>
<dbReference type="SUPFAM" id="SSF88946">
    <property type="entry name" value="Sigma2 domain of RNA polymerase sigma factors"/>
    <property type="match status" value="1"/>
</dbReference>
<evidence type="ECO:0000256" key="5">
    <source>
        <dbReference type="ARBA" id="ARBA00023125"/>
    </source>
</evidence>
<keyword evidence="3" id="KW-0805">Transcription regulation</keyword>
<evidence type="ECO:0000256" key="6">
    <source>
        <dbReference type="ARBA" id="ARBA00023163"/>
    </source>
</evidence>
<dbReference type="InterPro" id="IPR013249">
    <property type="entry name" value="RNA_pol_sigma70_r4_t2"/>
</dbReference>
<gene>
    <name evidence="9" type="ORF">F5544_03460</name>
</gene>
<dbReference type="NCBIfam" id="TIGR02937">
    <property type="entry name" value="sigma70-ECF"/>
    <property type="match status" value="1"/>
</dbReference>
<dbReference type="SUPFAM" id="SSF88659">
    <property type="entry name" value="Sigma3 and sigma4 domains of RNA polymerase sigma factors"/>
    <property type="match status" value="1"/>
</dbReference>
<dbReference type="InterPro" id="IPR013324">
    <property type="entry name" value="RNA_pol_sigma_r3/r4-like"/>
</dbReference>
<protein>
    <submittedName>
        <fullName evidence="9">Sigma-70 family RNA polymerase sigma factor</fullName>
    </submittedName>
</protein>
<dbReference type="PANTHER" id="PTHR30173:SF36">
    <property type="entry name" value="ECF RNA POLYMERASE SIGMA FACTOR SIGJ"/>
    <property type="match status" value="1"/>
</dbReference>
<evidence type="ECO:0000313" key="9">
    <source>
        <dbReference type="EMBL" id="QIS08606.1"/>
    </source>
</evidence>
<dbReference type="Pfam" id="PF08281">
    <property type="entry name" value="Sigma70_r4_2"/>
    <property type="match status" value="1"/>
</dbReference>
<evidence type="ECO:0000256" key="2">
    <source>
        <dbReference type="ARBA" id="ARBA00011344"/>
    </source>
</evidence>
<keyword evidence="4" id="KW-0731">Sigma factor</keyword>
<accession>A0A6G9Y6A7</accession>
<dbReference type="PANTHER" id="PTHR30173">
    <property type="entry name" value="SIGMA 19 FACTOR"/>
    <property type="match status" value="1"/>
</dbReference>
<dbReference type="InterPro" id="IPR014284">
    <property type="entry name" value="RNA_pol_sigma-70_dom"/>
</dbReference>
<dbReference type="GO" id="GO:0006352">
    <property type="term" value="P:DNA-templated transcription initiation"/>
    <property type="evidence" value="ECO:0007669"/>
    <property type="project" value="InterPro"/>
</dbReference>
<comment type="similarity">
    <text evidence="1">Belongs to the sigma-70 factor family. ECF subfamily.</text>
</comment>
<organism evidence="9 10">
    <name type="scientific">Nocardia arthritidis</name>
    <dbReference type="NCBI Taxonomy" id="228602"/>
    <lineage>
        <taxon>Bacteria</taxon>
        <taxon>Bacillati</taxon>
        <taxon>Actinomycetota</taxon>
        <taxon>Actinomycetes</taxon>
        <taxon>Mycobacteriales</taxon>
        <taxon>Nocardiaceae</taxon>
        <taxon>Nocardia</taxon>
    </lineage>
</organism>
<dbReference type="SUPFAM" id="SSF54427">
    <property type="entry name" value="NTF2-like"/>
    <property type="match status" value="1"/>
</dbReference>
<dbReference type="GO" id="GO:0016987">
    <property type="term" value="F:sigma factor activity"/>
    <property type="evidence" value="ECO:0007669"/>
    <property type="project" value="UniProtKB-KW"/>
</dbReference>